<accession>A0A0L0ER63</accession>
<evidence type="ECO:0000259" key="2">
    <source>
        <dbReference type="PROSITE" id="PS50222"/>
    </source>
</evidence>
<dbReference type="AlphaFoldDB" id="A0A0L0ER63"/>
<name>A0A0L0ER63_9GAMM</name>
<dbReference type="Gene3D" id="1.10.238.10">
    <property type="entry name" value="EF-hand"/>
    <property type="match status" value="1"/>
</dbReference>
<proteinExistence type="predicted"/>
<feature type="chain" id="PRO_5005537991" evidence="1">
    <location>
        <begin position="23"/>
        <end position="73"/>
    </location>
</feature>
<dbReference type="Pfam" id="PF13202">
    <property type="entry name" value="EF-hand_5"/>
    <property type="match status" value="2"/>
</dbReference>
<reference evidence="4" key="1">
    <citation type="submission" date="2015-07" db="EMBL/GenBank/DDBJ databases">
        <title>Draft genome sequence of a Pseudoalteromonas rubra strain, OCN096, isolated from Kaneohe Bay, Oahu, Hawaii.</title>
        <authorList>
            <person name="Beurmann S."/>
            <person name="Ushijima B."/>
            <person name="Belcaid M."/>
            <person name="Callahan S.M."/>
            <person name="Aeby G.S."/>
        </authorList>
    </citation>
    <scope>NUCLEOTIDE SEQUENCE [LARGE SCALE GENOMIC DNA]</scope>
    <source>
        <strain evidence="4">OCN096</strain>
    </source>
</reference>
<dbReference type="EMBL" id="LFZX01000103">
    <property type="protein sequence ID" value="KNC66982.1"/>
    <property type="molecule type" value="Genomic_DNA"/>
</dbReference>
<evidence type="ECO:0000313" key="3">
    <source>
        <dbReference type="EMBL" id="KNC66982.1"/>
    </source>
</evidence>
<dbReference type="InterPro" id="IPR002048">
    <property type="entry name" value="EF_hand_dom"/>
</dbReference>
<dbReference type="PATRIC" id="fig|43658.6.peg.1436"/>
<organism evidence="3 4">
    <name type="scientific">Pseudoalteromonas rubra</name>
    <dbReference type="NCBI Taxonomy" id="43658"/>
    <lineage>
        <taxon>Bacteria</taxon>
        <taxon>Pseudomonadati</taxon>
        <taxon>Pseudomonadota</taxon>
        <taxon>Gammaproteobacteria</taxon>
        <taxon>Alteromonadales</taxon>
        <taxon>Pseudoalteromonadaceae</taxon>
        <taxon>Pseudoalteromonas</taxon>
    </lineage>
</organism>
<protein>
    <submittedName>
        <fullName evidence="3">Calmodulin</fullName>
    </submittedName>
</protein>
<evidence type="ECO:0000256" key="1">
    <source>
        <dbReference type="SAM" id="SignalP"/>
    </source>
</evidence>
<dbReference type="InterPro" id="IPR011992">
    <property type="entry name" value="EF-hand-dom_pair"/>
</dbReference>
<dbReference type="PROSITE" id="PS50222">
    <property type="entry name" value="EF_HAND_2"/>
    <property type="match status" value="1"/>
</dbReference>
<comment type="caution">
    <text evidence="3">The sequence shown here is derived from an EMBL/GenBank/DDBJ whole genome shotgun (WGS) entry which is preliminary data.</text>
</comment>
<evidence type="ECO:0000313" key="4">
    <source>
        <dbReference type="Proteomes" id="UP000036850"/>
    </source>
</evidence>
<dbReference type="GO" id="GO:0005509">
    <property type="term" value="F:calcium ion binding"/>
    <property type="evidence" value="ECO:0007669"/>
    <property type="project" value="InterPro"/>
</dbReference>
<sequence>MKTAMTMMTAMALTVLATQAIAGDGFEKYDTDGDGTISLNEATANSALMGQFKVLDSNGDGLLSRKEFSEFNG</sequence>
<feature type="domain" description="EF-hand" evidence="2">
    <location>
        <begin position="43"/>
        <end position="73"/>
    </location>
</feature>
<dbReference type="OrthoDB" id="6315805at2"/>
<gene>
    <name evidence="3" type="ORF">AC626_13660</name>
</gene>
<dbReference type="Proteomes" id="UP000036850">
    <property type="component" value="Unassembled WGS sequence"/>
</dbReference>
<dbReference type="PROSITE" id="PS00018">
    <property type="entry name" value="EF_HAND_1"/>
    <property type="match status" value="1"/>
</dbReference>
<feature type="signal peptide" evidence="1">
    <location>
        <begin position="1"/>
        <end position="22"/>
    </location>
</feature>
<dbReference type="InterPro" id="IPR018247">
    <property type="entry name" value="EF_Hand_1_Ca_BS"/>
</dbReference>
<keyword evidence="1" id="KW-0732">Signal</keyword>
<dbReference type="SUPFAM" id="SSF47473">
    <property type="entry name" value="EF-hand"/>
    <property type="match status" value="1"/>
</dbReference>